<dbReference type="Proteomes" id="UP000708208">
    <property type="component" value="Unassembled WGS sequence"/>
</dbReference>
<dbReference type="EMBL" id="CAJVCH010540173">
    <property type="protein sequence ID" value="CAG7826552.1"/>
    <property type="molecule type" value="Genomic_DNA"/>
</dbReference>
<proteinExistence type="predicted"/>
<reference evidence="1" key="1">
    <citation type="submission" date="2021-06" db="EMBL/GenBank/DDBJ databases">
        <authorList>
            <person name="Hodson N. C."/>
            <person name="Mongue J. A."/>
            <person name="Jaron S. K."/>
        </authorList>
    </citation>
    <scope>NUCLEOTIDE SEQUENCE</scope>
</reference>
<dbReference type="OrthoDB" id="9332038at2759"/>
<keyword evidence="2" id="KW-1185">Reference proteome</keyword>
<gene>
    <name evidence="1" type="ORF">AFUS01_LOCUS36600</name>
</gene>
<dbReference type="AlphaFoldDB" id="A0A8J2L6M3"/>
<evidence type="ECO:0000313" key="1">
    <source>
        <dbReference type="EMBL" id="CAG7826552.1"/>
    </source>
</evidence>
<accession>A0A8J2L6M3</accession>
<comment type="caution">
    <text evidence="1">The sequence shown here is derived from an EMBL/GenBank/DDBJ whole genome shotgun (WGS) entry which is preliminary data.</text>
</comment>
<sequence length="73" mass="8332">METIGLPPDNVINASTRKRLFFDSKNQPRCLRNSKGRLRRPSSRDISTLIQKSTSCDASISKEFTAFLRRCLT</sequence>
<evidence type="ECO:0000313" key="2">
    <source>
        <dbReference type="Proteomes" id="UP000708208"/>
    </source>
</evidence>
<feature type="non-terminal residue" evidence="1">
    <location>
        <position position="73"/>
    </location>
</feature>
<protein>
    <submittedName>
        <fullName evidence="1">Uncharacterized protein</fullName>
    </submittedName>
</protein>
<organism evidence="1 2">
    <name type="scientific">Allacma fusca</name>
    <dbReference type="NCBI Taxonomy" id="39272"/>
    <lineage>
        <taxon>Eukaryota</taxon>
        <taxon>Metazoa</taxon>
        <taxon>Ecdysozoa</taxon>
        <taxon>Arthropoda</taxon>
        <taxon>Hexapoda</taxon>
        <taxon>Collembola</taxon>
        <taxon>Symphypleona</taxon>
        <taxon>Sminthuridae</taxon>
        <taxon>Allacma</taxon>
    </lineage>
</organism>
<name>A0A8J2L6M3_9HEXA</name>